<protein>
    <recommendedName>
        <fullName evidence="3">Bis(5'-adenosyl)-triphosphatase</fullName>
        <ecNumber evidence="3">3.6.1.29</ecNumber>
    </recommendedName>
</protein>
<dbReference type="InterPro" id="IPR011146">
    <property type="entry name" value="HIT-like"/>
</dbReference>
<evidence type="ECO:0000259" key="5">
    <source>
        <dbReference type="PROSITE" id="PS51084"/>
    </source>
</evidence>
<dbReference type="Gene3D" id="3.30.428.10">
    <property type="entry name" value="HIT-like"/>
    <property type="match status" value="1"/>
</dbReference>
<dbReference type="EC" id="3.6.1.29" evidence="3"/>
<reference evidence="6 7" key="1">
    <citation type="submission" date="2024-07" db="EMBL/GenBank/DDBJ databases">
        <title>Draft sequence of the Neodothiora populina.</title>
        <authorList>
            <person name="Drown D.D."/>
            <person name="Schuette U.S."/>
            <person name="Buechlein A.B."/>
            <person name="Rusch D.R."/>
            <person name="Winton L.W."/>
            <person name="Adams G.A."/>
        </authorList>
    </citation>
    <scope>NUCLEOTIDE SEQUENCE [LARGE SCALE GENOMIC DNA]</scope>
    <source>
        <strain evidence="6 7">CPC 39397</strain>
    </source>
</reference>
<evidence type="ECO:0000313" key="7">
    <source>
        <dbReference type="Proteomes" id="UP001562354"/>
    </source>
</evidence>
<evidence type="ECO:0000256" key="2">
    <source>
        <dbReference type="PROSITE-ProRule" id="PRU00464"/>
    </source>
</evidence>
<feature type="compositionally biased region" description="Basic and acidic residues" evidence="4">
    <location>
        <begin position="141"/>
        <end position="151"/>
    </location>
</feature>
<comment type="catalytic activity">
    <reaction evidence="3">
        <text>P(1),P(3)-bis(5'-adenosyl) triphosphate + H2O = AMP + ADP + 2 H(+)</text>
        <dbReference type="Rhea" id="RHEA:13893"/>
        <dbReference type="ChEBI" id="CHEBI:15377"/>
        <dbReference type="ChEBI" id="CHEBI:15378"/>
        <dbReference type="ChEBI" id="CHEBI:58529"/>
        <dbReference type="ChEBI" id="CHEBI:456215"/>
        <dbReference type="ChEBI" id="CHEBI:456216"/>
        <dbReference type="EC" id="3.6.1.29"/>
    </reaction>
</comment>
<accession>A0ABR3P7U5</accession>
<sequence>MPPSSSAMSKIIYFGQFAVTPQVFHKTQHSFCLVNLKPLLPGHVLVSPLRRVSHMTDLAAPEINDLFQTVQRVERTLKRLYGSDAFNIAIQDGPAAGQSVPHVHAHIIPRRWGDMDSRGGGDKMYELLEGEEGDVGLHLEEQQREQEEGGKKKYNRFPKQSDEDRKPRDMETMKKEAEWLAREMERDNGVEGSAVLREQDESAGCSL</sequence>
<proteinExistence type="predicted"/>
<evidence type="ECO:0000256" key="3">
    <source>
        <dbReference type="RuleBase" id="RU366076"/>
    </source>
</evidence>
<dbReference type="Pfam" id="PF01230">
    <property type="entry name" value="HIT"/>
    <property type="match status" value="1"/>
</dbReference>
<comment type="cofactor">
    <cofactor evidence="3">
        <name>Mn(2+)</name>
        <dbReference type="ChEBI" id="CHEBI:29035"/>
    </cofactor>
</comment>
<evidence type="ECO:0000256" key="4">
    <source>
        <dbReference type="SAM" id="MobiDB-lite"/>
    </source>
</evidence>
<dbReference type="GeneID" id="95976330"/>
<keyword evidence="3" id="KW-0378">Hydrolase</keyword>
<dbReference type="InterPro" id="IPR051884">
    <property type="entry name" value="Bis(5'-adenosyl)-TPase_reg"/>
</dbReference>
<dbReference type="PANTHER" id="PTHR46243">
    <property type="entry name" value="BIS(5'-ADENOSYL)-TRIPHOSPHATASE"/>
    <property type="match status" value="1"/>
</dbReference>
<dbReference type="PANTHER" id="PTHR46243:SF1">
    <property type="entry name" value="BIS(5'-ADENOSYL)-TRIPHOSPHATASE"/>
    <property type="match status" value="1"/>
</dbReference>
<dbReference type="PROSITE" id="PS51084">
    <property type="entry name" value="HIT_2"/>
    <property type="match status" value="1"/>
</dbReference>
<name>A0ABR3P7U5_9PEZI</name>
<gene>
    <name evidence="6" type="ORF">AAFC00_002628</name>
</gene>
<evidence type="ECO:0000256" key="1">
    <source>
        <dbReference type="ARBA" id="ARBA00022741"/>
    </source>
</evidence>
<feature type="compositionally biased region" description="Basic and acidic residues" evidence="4">
    <location>
        <begin position="159"/>
        <end position="189"/>
    </location>
</feature>
<feature type="region of interest" description="Disordered" evidence="4">
    <location>
        <begin position="141"/>
        <end position="207"/>
    </location>
</feature>
<evidence type="ECO:0000313" key="6">
    <source>
        <dbReference type="EMBL" id="KAL1302199.1"/>
    </source>
</evidence>
<comment type="caution">
    <text evidence="6">The sequence shown here is derived from an EMBL/GenBank/DDBJ whole genome shotgun (WGS) entry which is preliminary data.</text>
</comment>
<feature type="domain" description="HIT" evidence="5">
    <location>
        <begin position="10"/>
        <end position="117"/>
    </location>
</feature>
<dbReference type="RefSeq" id="XP_069198475.1">
    <property type="nucleotide sequence ID" value="XM_069341969.1"/>
</dbReference>
<dbReference type="EMBL" id="JBFMKM010000012">
    <property type="protein sequence ID" value="KAL1302199.1"/>
    <property type="molecule type" value="Genomic_DNA"/>
</dbReference>
<feature type="short sequence motif" description="Histidine triad motif" evidence="2">
    <location>
        <begin position="102"/>
        <end position="106"/>
    </location>
</feature>
<keyword evidence="7" id="KW-1185">Reference proteome</keyword>
<organism evidence="6 7">
    <name type="scientific">Neodothiora populina</name>
    <dbReference type="NCBI Taxonomy" id="2781224"/>
    <lineage>
        <taxon>Eukaryota</taxon>
        <taxon>Fungi</taxon>
        <taxon>Dikarya</taxon>
        <taxon>Ascomycota</taxon>
        <taxon>Pezizomycotina</taxon>
        <taxon>Dothideomycetes</taxon>
        <taxon>Dothideomycetidae</taxon>
        <taxon>Dothideales</taxon>
        <taxon>Dothioraceae</taxon>
        <taxon>Neodothiora</taxon>
    </lineage>
</organism>
<dbReference type="InterPro" id="IPR036265">
    <property type="entry name" value="HIT-like_sf"/>
</dbReference>
<dbReference type="Proteomes" id="UP001562354">
    <property type="component" value="Unassembled WGS sequence"/>
</dbReference>
<keyword evidence="1 3" id="KW-0547">Nucleotide-binding</keyword>
<dbReference type="CDD" id="cd01275">
    <property type="entry name" value="FHIT"/>
    <property type="match status" value="1"/>
</dbReference>
<dbReference type="SUPFAM" id="SSF54197">
    <property type="entry name" value="HIT-like"/>
    <property type="match status" value="1"/>
</dbReference>
<dbReference type="InterPro" id="IPR039383">
    <property type="entry name" value="FHIT"/>
</dbReference>